<comment type="subcellular location">
    <subcellularLocation>
        <location evidence="1 6">Cell outer membrane</location>
    </subcellularLocation>
</comment>
<comment type="caution">
    <text evidence="9">The sequence shown here is derived from an EMBL/GenBank/DDBJ whole genome shotgun (WGS) entry which is preliminary data.</text>
</comment>
<keyword evidence="2" id="KW-0732">Signal</keyword>
<feature type="domain" description="TonB-dependent receptor-like beta-barrel" evidence="7">
    <location>
        <begin position="451"/>
        <end position="889"/>
    </location>
</feature>
<evidence type="ECO:0000256" key="2">
    <source>
        <dbReference type="ARBA" id="ARBA00022729"/>
    </source>
</evidence>
<dbReference type="EMBL" id="BSPD01000056">
    <property type="protein sequence ID" value="GLS26552.1"/>
    <property type="molecule type" value="Genomic_DNA"/>
</dbReference>
<keyword evidence="3 6" id="KW-0798">TonB box</keyword>
<keyword evidence="4 6" id="KW-0472">Membrane</keyword>
<dbReference type="InterPro" id="IPR010104">
    <property type="entry name" value="TonB_rcpt_bac"/>
</dbReference>
<evidence type="ECO:0000259" key="8">
    <source>
        <dbReference type="Pfam" id="PF07715"/>
    </source>
</evidence>
<dbReference type="SUPFAM" id="SSF56935">
    <property type="entry name" value="Porins"/>
    <property type="match status" value="1"/>
</dbReference>
<evidence type="ECO:0000259" key="7">
    <source>
        <dbReference type="Pfam" id="PF00593"/>
    </source>
</evidence>
<evidence type="ECO:0000256" key="5">
    <source>
        <dbReference type="ARBA" id="ARBA00023237"/>
    </source>
</evidence>
<dbReference type="InterPro" id="IPR036942">
    <property type="entry name" value="Beta-barrel_TonB_sf"/>
</dbReference>
<dbReference type="PROSITE" id="PS01156">
    <property type="entry name" value="TONB_DEPENDENT_REC_2"/>
    <property type="match status" value="1"/>
</dbReference>
<dbReference type="Pfam" id="PF07715">
    <property type="entry name" value="Plug"/>
    <property type="match status" value="1"/>
</dbReference>
<dbReference type="Proteomes" id="UP001156870">
    <property type="component" value="Unassembled WGS sequence"/>
</dbReference>
<gene>
    <name evidence="9" type="ORF">GCM10007877_22680</name>
</gene>
<keyword evidence="5" id="KW-0998">Cell outer membrane</keyword>
<keyword evidence="9" id="KW-0675">Receptor</keyword>
<dbReference type="Gene3D" id="2.170.130.10">
    <property type="entry name" value="TonB-dependent receptor, plug domain"/>
    <property type="match status" value="1"/>
</dbReference>
<proteinExistence type="inferred from homology"/>
<dbReference type="InterPro" id="IPR010917">
    <property type="entry name" value="TonB_rcpt_CS"/>
</dbReference>
<dbReference type="AlphaFoldDB" id="A0AA37T841"/>
<evidence type="ECO:0000256" key="4">
    <source>
        <dbReference type="ARBA" id="ARBA00023136"/>
    </source>
</evidence>
<dbReference type="PANTHER" id="PTHR40980">
    <property type="entry name" value="PLUG DOMAIN-CONTAINING PROTEIN"/>
    <property type="match status" value="1"/>
</dbReference>
<dbReference type="RefSeq" id="WP_232593174.1">
    <property type="nucleotide sequence ID" value="NZ_BSPD01000056.1"/>
</dbReference>
<dbReference type="InterPro" id="IPR012910">
    <property type="entry name" value="Plug_dom"/>
</dbReference>
<dbReference type="Gene3D" id="2.40.170.20">
    <property type="entry name" value="TonB-dependent receptor, beta-barrel domain"/>
    <property type="match status" value="1"/>
</dbReference>
<protein>
    <submittedName>
        <fullName evidence="9">TonB-dependent receptor</fullName>
    </submittedName>
</protein>
<keyword evidence="10" id="KW-1185">Reference proteome</keyword>
<reference evidence="9 10" key="1">
    <citation type="journal article" date="2014" name="Int. J. Syst. Evol. Microbiol.">
        <title>Complete genome sequence of Corynebacterium casei LMG S-19264T (=DSM 44701T), isolated from a smear-ripened cheese.</title>
        <authorList>
            <consortium name="US DOE Joint Genome Institute (JGI-PGF)"/>
            <person name="Walter F."/>
            <person name="Albersmeier A."/>
            <person name="Kalinowski J."/>
            <person name="Ruckert C."/>
        </authorList>
    </citation>
    <scope>NUCLEOTIDE SEQUENCE [LARGE SCALE GENOMIC DNA]</scope>
    <source>
        <strain evidence="9 10">NBRC 110095</strain>
    </source>
</reference>
<organism evidence="9 10">
    <name type="scientific">Marinibactrum halimedae</name>
    <dbReference type="NCBI Taxonomy" id="1444977"/>
    <lineage>
        <taxon>Bacteria</taxon>
        <taxon>Pseudomonadati</taxon>
        <taxon>Pseudomonadota</taxon>
        <taxon>Gammaproteobacteria</taxon>
        <taxon>Cellvibrionales</taxon>
        <taxon>Cellvibrionaceae</taxon>
        <taxon>Marinibactrum</taxon>
    </lineage>
</organism>
<accession>A0AA37T841</accession>
<name>A0AA37T841_9GAMM</name>
<feature type="domain" description="TonB-dependent receptor plug" evidence="8">
    <location>
        <begin position="52"/>
        <end position="166"/>
    </location>
</feature>
<dbReference type="PANTHER" id="PTHR40980:SF3">
    <property type="entry name" value="TONB-DEPENDENT RECEPTOR-LIKE BETA-BARREL DOMAIN-CONTAINING PROTEIN"/>
    <property type="match status" value="1"/>
</dbReference>
<dbReference type="Pfam" id="PF00593">
    <property type="entry name" value="TonB_dep_Rec_b-barrel"/>
    <property type="match status" value="1"/>
</dbReference>
<evidence type="ECO:0000256" key="1">
    <source>
        <dbReference type="ARBA" id="ARBA00004442"/>
    </source>
</evidence>
<evidence type="ECO:0000256" key="6">
    <source>
        <dbReference type="RuleBase" id="RU003357"/>
    </source>
</evidence>
<sequence>MQKTSFQLAKHSILGACIATIISGQASAQEKPIEEIVVEGFRSSLLKSKDLKRDAIGTRDSIVAEDIADFPDLNLAEALQRVPGVTITRDGGEGRRIAIRGLDSNFSLVQLNGMDVLGNTDTAMDSRDQGSRDRAFDFNLFASELFNRIDVAKSYSASDDEGGMAGNVSLRTAKPFDKEGFNSALSVQAGDNEYTDDIAPRTAFLISNTWGNWGALGSIAYSERDTIEQGPNTYRWRTTARRGLGDTIIGENVSDSDLQALQEGTVIAPRGNRLSVWENTQERLGITTAFQYKGDVFDVTLDALYGELNNDRGEYHINPRNNNGSMPYGSDVTMSNVNLRALPTNDAGITHEVLGADFSNSVFNVESRAQDVETTFEQVVLSGNFNLNQYVTLHGLIGYESSELETYSLKVYTETRGDFRYDYSDIMSPRFTYGQDMTDPSQFWLQEIDVRKRFNKTENSTAKFSADIALDDRDTLRVGVAAKQLENSTAQGDQNNRLRDLQGDDFGGAFGDLADIAAGIDDDLFRVQSNNDQLDWAVVNPRQFVNSTYVQNALARTGQSLDVATTLGDSVNGVEEETLNAFIEYEWQRDIGSMALRGNVGLRYYTTDTDTQVSDEDGNFIGSIDNTYDGVLPALNVSLEPTDDIVLRLSLSQNITRPSYSSLSDELEIEVDNDDVTMESANPTLDPYLSTNFDLGAEWYFADNAGYVALAFYRKDIEDYIVTLDRTVSLAETGINLDTLRALSGDNSITLDTPVNVQRPVNAEDATLEGVEFTLQRDFDFLPEPFNNLGMMGNFTYADGEVNYYPNGETLETAAFPNLSEHSSNVTLYYETDNWGVRVAQSYRGSYIQRTSDGSDEEFRGFKPTTFFDMSAFYQVNDQLKITLEGSNLTNEADQQYSSKAGFQRAYNITNSGRTIYLGASYQF</sequence>
<evidence type="ECO:0000256" key="3">
    <source>
        <dbReference type="ARBA" id="ARBA00023077"/>
    </source>
</evidence>
<evidence type="ECO:0000313" key="9">
    <source>
        <dbReference type="EMBL" id="GLS26552.1"/>
    </source>
</evidence>
<dbReference type="NCBIfam" id="TIGR01782">
    <property type="entry name" value="TonB-Xanth-Caul"/>
    <property type="match status" value="1"/>
</dbReference>
<dbReference type="InterPro" id="IPR037066">
    <property type="entry name" value="Plug_dom_sf"/>
</dbReference>
<comment type="similarity">
    <text evidence="6">Belongs to the TonB-dependent receptor family.</text>
</comment>
<dbReference type="CDD" id="cd01347">
    <property type="entry name" value="ligand_gated_channel"/>
    <property type="match status" value="1"/>
</dbReference>
<evidence type="ECO:0000313" key="10">
    <source>
        <dbReference type="Proteomes" id="UP001156870"/>
    </source>
</evidence>
<dbReference type="InterPro" id="IPR000531">
    <property type="entry name" value="Beta-barrel_TonB"/>
</dbReference>
<dbReference type="GO" id="GO:0009279">
    <property type="term" value="C:cell outer membrane"/>
    <property type="evidence" value="ECO:0007669"/>
    <property type="project" value="UniProtKB-SubCell"/>
</dbReference>